<organism evidence="4 5">
    <name type="scientific">Salinisphaera aquimarina</name>
    <dbReference type="NCBI Taxonomy" id="2094031"/>
    <lineage>
        <taxon>Bacteria</taxon>
        <taxon>Pseudomonadati</taxon>
        <taxon>Pseudomonadota</taxon>
        <taxon>Gammaproteobacteria</taxon>
        <taxon>Salinisphaerales</taxon>
        <taxon>Salinisphaeraceae</taxon>
        <taxon>Salinisphaera</taxon>
    </lineage>
</organism>
<dbReference type="NCBIfam" id="TIGR02532">
    <property type="entry name" value="IV_pilin_GFxxxE"/>
    <property type="match status" value="1"/>
</dbReference>
<dbReference type="PANTHER" id="PTHR30093:SF34">
    <property type="entry name" value="PREPILIN PEPTIDASE-DEPENDENT PROTEIN D"/>
    <property type="match status" value="1"/>
</dbReference>
<keyword evidence="3" id="KW-1133">Transmembrane helix</keyword>
<comment type="similarity">
    <text evidence="1">Belongs to the N-Me-Phe pilin family.</text>
</comment>
<dbReference type="Pfam" id="PF07963">
    <property type="entry name" value="N_methyl"/>
    <property type="match status" value="1"/>
</dbReference>
<dbReference type="Pfam" id="PF00114">
    <property type="entry name" value="Pilin"/>
    <property type="match status" value="1"/>
</dbReference>
<keyword evidence="5" id="KW-1185">Reference proteome</keyword>
<evidence type="ECO:0000256" key="2">
    <source>
        <dbReference type="ARBA" id="ARBA00022481"/>
    </source>
</evidence>
<name>A0ABV7EHT7_9GAMM</name>
<keyword evidence="2" id="KW-0488">Methylation</keyword>
<evidence type="ECO:0000256" key="3">
    <source>
        <dbReference type="SAM" id="Phobius"/>
    </source>
</evidence>
<dbReference type="PANTHER" id="PTHR30093">
    <property type="entry name" value="GENERAL SECRETION PATHWAY PROTEIN G"/>
    <property type="match status" value="1"/>
</dbReference>
<evidence type="ECO:0000313" key="5">
    <source>
        <dbReference type="Proteomes" id="UP001595462"/>
    </source>
</evidence>
<evidence type="ECO:0000313" key="4">
    <source>
        <dbReference type="EMBL" id="MFC3102278.1"/>
    </source>
</evidence>
<dbReference type="InterPro" id="IPR045584">
    <property type="entry name" value="Pilin-like"/>
</dbReference>
<feature type="transmembrane region" description="Helical" evidence="3">
    <location>
        <begin position="20"/>
        <end position="38"/>
    </location>
</feature>
<dbReference type="EMBL" id="JBHRSS010000001">
    <property type="protein sequence ID" value="MFC3102278.1"/>
    <property type="molecule type" value="Genomic_DNA"/>
</dbReference>
<sequence>MRHFSRVAGRTTPGFTLIELMIVVAIVGALAAIAIPAYQNYVARTKVSEGLTLAQPLRRAVAEYYAVNGRLPVVANNNWGNVLEELGMGNDSEAGAGSGRYVKRIWWNNNTNHPAIRIRYDGGLLDNELVFIEADFNGGTIRWNCTAPSSDGVPVRYLPASCR</sequence>
<accession>A0ABV7EHT7</accession>
<reference evidence="5" key="1">
    <citation type="journal article" date="2019" name="Int. J. Syst. Evol. Microbiol.">
        <title>The Global Catalogue of Microorganisms (GCM) 10K type strain sequencing project: providing services to taxonomists for standard genome sequencing and annotation.</title>
        <authorList>
            <consortium name="The Broad Institute Genomics Platform"/>
            <consortium name="The Broad Institute Genome Sequencing Center for Infectious Disease"/>
            <person name="Wu L."/>
            <person name="Ma J."/>
        </authorList>
    </citation>
    <scope>NUCLEOTIDE SEQUENCE [LARGE SCALE GENOMIC DNA]</scope>
    <source>
        <strain evidence="5">KCTC 52640</strain>
    </source>
</reference>
<gene>
    <name evidence="4" type="ORF">ACFOSU_00060</name>
</gene>
<dbReference type="SUPFAM" id="SSF54523">
    <property type="entry name" value="Pili subunits"/>
    <property type="match status" value="1"/>
</dbReference>
<proteinExistence type="inferred from homology"/>
<evidence type="ECO:0000256" key="1">
    <source>
        <dbReference type="ARBA" id="ARBA00005233"/>
    </source>
</evidence>
<comment type="caution">
    <text evidence="4">The sequence shown here is derived from an EMBL/GenBank/DDBJ whole genome shotgun (WGS) entry which is preliminary data.</text>
</comment>
<dbReference type="InterPro" id="IPR012902">
    <property type="entry name" value="N_methyl_site"/>
</dbReference>
<keyword evidence="3" id="KW-0812">Transmembrane</keyword>
<keyword evidence="3" id="KW-0472">Membrane</keyword>
<dbReference type="Gene3D" id="3.30.700.10">
    <property type="entry name" value="Glycoprotein, Type 4 Pilin"/>
    <property type="match status" value="1"/>
</dbReference>
<dbReference type="RefSeq" id="WP_380685170.1">
    <property type="nucleotide sequence ID" value="NZ_JBHRSS010000001.1"/>
</dbReference>
<dbReference type="Proteomes" id="UP001595462">
    <property type="component" value="Unassembled WGS sequence"/>
</dbReference>
<dbReference type="InterPro" id="IPR001082">
    <property type="entry name" value="Pilin"/>
</dbReference>
<protein>
    <submittedName>
        <fullName evidence="4">Pilin</fullName>
    </submittedName>
</protein>